<accession>A0ABP7NM95</accession>
<gene>
    <name evidence="1" type="ORF">GCM10022246_01000</name>
</gene>
<protein>
    <submittedName>
        <fullName evidence="1">Uncharacterized protein</fullName>
    </submittedName>
</protein>
<organism evidence="1 2">
    <name type="scientific">Pedobacter ginsengiterrae</name>
    <dbReference type="NCBI Taxonomy" id="871696"/>
    <lineage>
        <taxon>Bacteria</taxon>
        <taxon>Pseudomonadati</taxon>
        <taxon>Bacteroidota</taxon>
        <taxon>Sphingobacteriia</taxon>
        <taxon>Sphingobacteriales</taxon>
        <taxon>Sphingobacteriaceae</taxon>
        <taxon>Pedobacter</taxon>
    </lineage>
</organism>
<name>A0ABP7NM95_9SPHI</name>
<keyword evidence="2" id="KW-1185">Reference proteome</keyword>
<evidence type="ECO:0000313" key="2">
    <source>
        <dbReference type="Proteomes" id="UP001501081"/>
    </source>
</evidence>
<dbReference type="Proteomes" id="UP001501081">
    <property type="component" value="Unassembled WGS sequence"/>
</dbReference>
<sequence>MSTTAIVLNGKNGNVTARITCPRSPQVYLGMVWRYNSDESPDIKSGNYTNDEPDVPLGKAAELDGKLFLIEGVIINHNDPLPSPYEIEVTILQDGRMLKNEVPSDGGKGSLLDKDIAFVYHFKLSTT</sequence>
<dbReference type="EMBL" id="BAABAK010000001">
    <property type="protein sequence ID" value="GAA3950245.1"/>
    <property type="molecule type" value="Genomic_DNA"/>
</dbReference>
<evidence type="ECO:0000313" key="1">
    <source>
        <dbReference type="EMBL" id="GAA3950245.1"/>
    </source>
</evidence>
<dbReference type="RefSeq" id="WP_344764091.1">
    <property type="nucleotide sequence ID" value="NZ_BAABAK010000001.1"/>
</dbReference>
<comment type="caution">
    <text evidence="1">The sequence shown here is derived from an EMBL/GenBank/DDBJ whole genome shotgun (WGS) entry which is preliminary data.</text>
</comment>
<reference evidence="2" key="1">
    <citation type="journal article" date="2019" name="Int. J. Syst. Evol. Microbiol.">
        <title>The Global Catalogue of Microorganisms (GCM) 10K type strain sequencing project: providing services to taxonomists for standard genome sequencing and annotation.</title>
        <authorList>
            <consortium name="The Broad Institute Genomics Platform"/>
            <consortium name="The Broad Institute Genome Sequencing Center for Infectious Disease"/>
            <person name="Wu L."/>
            <person name="Ma J."/>
        </authorList>
    </citation>
    <scope>NUCLEOTIDE SEQUENCE [LARGE SCALE GENOMIC DNA]</scope>
    <source>
        <strain evidence="2">JCM 17338</strain>
    </source>
</reference>
<proteinExistence type="predicted"/>